<dbReference type="EMBL" id="RXOE01000002">
    <property type="protein sequence ID" value="RTQ35439.1"/>
    <property type="molecule type" value="Genomic_DNA"/>
</dbReference>
<feature type="chain" id="PRO_5019287883" evidence="2">
    <location>
        <begin position="37"/>
        <end position="217"/>
    </location>
</feature>
<keyword evidence="2" id="KW-0732">Signal</keyword>
<dbReference type="Pfam" id="PF11736">
    <property type="entry name" value="DUF3299"/>
    <property type="match status" value="1"/>
</dbReference>
<keyword evidence="4" id="KW-1185">Reference proteome</keyword>
<protein>
    <submittedName>
        <fullName evidence="3">DUF3299 domain-containing protein</fullName>
    </submittedName>
</protein>
<reference evidence="3 4" key="1">
    <citation type="submission" date="2018-12" db="EMBL/GenBank/DDBJ databases">
        <title>The genome of Variovorax gossypii DSM 100435.</title>
        <authorList>
            <person name="Gao J."/>
            <person name="Sun J."/>
        </authorList>
    </citation>
    <scope>NUCLEOTIDE SEQUENCE [LARGE SCALE GENOMIC DNA]</scope>
    <source>
        <strain evidence="3 4">DSM 100435</strain>
    </source>
</reference>
<evidence type="ECO:0000313" key="4">
    <source>
        <dbReference type="Proteomes" id="UP000267418"/>
    </source>
</evidence>
<comment type="caution">
    <text evidence="3">The sequence shown here is derived from an EMBL/GenBank/DDBJ whole genome shotgun (WGS) entry which is preliminary data.</text>
</comment>
<sequence length="217" mass="22957">MPFAQEKTLSTLSTSKAFTRLSMLLAGAGLAAAAWAAEPAPKDTTAANPLGGKAAPAAAAKAAPGQPRQITWEELVPKDWDPAKEFKGMDLSALDDGDPRANELLMKMQEVSNNAPTNPAMNGTEIKIPGFIVPLEEAKGEVTEFLLVPYFGACIHTPPPPANQILHVVPQKGAKFRAMDTVWVTGKLQTLRNDSMMGVSGYHVSAATVTKYTGGSK</sequence>
<dbReference type="Proteomes" id="UP000267418">
    <property type="component" value="Unassembled WGS sequence"/>
</dbReference>
<dbReference type="InterPro" id="IPR021727">
    <property type="entry name" value="DUF3299"/>
</dbReference>
<dbReference type="OrthoDB" id="9784998at2"/>
<name>A0A431TP36_9BURK</name>
<dbReference type="AlphaFoldDB" id="A0A431TP36"/>
<evidence type="ECO:0000313" key="3">
    <source>
        <dbReference type="EMBL" id="RTQ35439.1"/>
    </source>
</evidence>
<feature type="region of interest" description="Disordered" evidence="1">
    <location>
        <begin position="42"/>
        <end position="69"/>
    </location>
</feature>
<proteinExistence type="predicted"/>
<gene>
    <name evidence="3" type="ORF">EJP69_13805</name>
</gene>
<evidence type="ECO:0000256" key="2">
    <source>
        <dbReference type="SAM" id="SignalP"/>
    </source>
</evidence>
<feature type="signal peptide" evidence="2">
    <location>
        <begin position="1"/>
        <end position="36"/>
    </location>
</feature>
<dbReference type="Gene3D" id="2.40.50.870">
    <property type="entry name" value="Protein of unknown function (DUF3299)"/>
    <property type="match status" value="1"/>
</dbReference>
<accession>A0A431TP36</accession>
<evidence type="ECO:0000256" key="1">
    <source>
        <dbReference type="SAM" id="MobiDB-lite"/>
    </source>
</evidence>
<feature type="compositionally biased region" description="Low complexity" evidence="1">
    <location>
        <begin position="46"/>
        <end position="65"/>
    </location>
</feature>
<organism evidence="3 4">
    <name type="scientific">Variovorax gossypii</name>
    <dbReference type="NCBI Taxonomy" id="1679495"/>
    <lineage>
        <taxon>Bacteria</taxon>
        <taxon>Pseudomonadati</taxon>
        <taxon>Pseudomonadota</taxon>
        <taxon>Betaproteobacteria</taxon>
        <taxon>Burkholderiales</taxon>
        <taxon>Comamonadaceae</taxon>
        <taxon>Variovorax</taxon>
    </lineage>
</organism>